<dbReference type="GO" id="GO:0032259">
    <property type="term" value="P:methylation"/>
    <property type="evidence" value="ECO:0007669"/>
    <property type="project" value="UniProtKB-KW"/>
</dbReference>
<dbReference type="GO" id="GO:0008168">
    <property type="term" value="F:methyltransferase activity"/>
    <property type="evidence" value="ECO:0007669"/>
    <property type="project" value="UniProtKB-KW"/>
</dbReference>
<dbReference type="PANTHER" id="PTHR43861">
    <property type="entry name" value="TRANS-ACONITATE 2-METHYLTRANSFERASE-RELATED"/>
    <property type="match status" value="1"/>
</dbReference>
<dbReference type="CDD" id="cd02440">
    <property type="entry name" value="AdoMet_MTases"/>
    <property type="match status" value="1"/>
</dbReference>
<dbReference type="Gene3D" id="3.40.50.150">
    <property type="entry name" value="Vaccinia Virus protein VP39"/>
    <property type="match status" value="2"/>
</dbReference>
<evidence type="ECO:0000313" key="4">
    <source>
        <dbReference type="Proteomes" id="UP000548632"/>
    </source>
</evidence>
<comment type="caution">
    <text evidence="3">The sequence shown here is derived from an EMBL/GenBank/DDBJ whole genome shotgun (WGS) entry which is preliminary data.</text>
</comment>
<dbReference type="InterPro" id="IPR029063">
    <property type="entry name" value="SAM-dependent_MTases_sf"/>
</dbReference>
<name>A0A839HFE6_9GAMM</name>
<evidence type="ECO:0000313" key="3">
    <source>
        <dbReference type="EMBL" id="MBB1125729.1"/>
    </source>
</evidence>
<gene>
    <name evidence="3" type="ORF">HUK38_05705</name>
</gene>
<keyword evidence="3" id="KW-0489">Methyltransferase</keyword>
<dbReference type="AlphaFoldDB" id="A0A839HFE6"/>
<evidence type="ECO:0000259" key="2">
    <source>
        <dbReference type="Pfam" id="PF13649"/>
    </source>
</evidence>
<keyword evidence="4" id="KW-1185">Reference proteome</keyword>
<accession>A0A839HFE6</accession>
<dbReference type="Pfam" id="PF13649">
    <property type="entry name" value="Methyltransf_25"/>
    <property type="match status" value="1"/>
</dbReference>
<dbReference type="SUPFAM" id="SSF53335">
    <property type="entry name" value="S-adenosyl-L-methionine-dependent methyltransferases"/>
    <property type="match status" value="2"/>
</dbReference>
<dbReference type="RefSeq" id="WP_238787487.1">
    <property type="nucleotide sequence ID" value="NZ_JABVCQ010000009.1"/>
</dbReference>
<reference evidence="3 4" key="1">
    <citation type="journal article" date="2020" name="Arch. Microbiol.">
        <title>The genome sequence of the giant phototrophic gammaproteobacterium Thiospirillum jenense gives insight into its physiological properties and phylogenetic relationships.</title>
        <authorList>
            <person name="Imhoff J.F."/>
            <person name="Meyer T.E."/>
            <person name="Kyndt J.A."/>
        </authorList>
    </citation>
    <scope>NUCLEOTIDE SEQUENCE [LARGE SCALE GENOMIC DNA]</scope>
    <source>
        <strain evidence="3 4">DSM 216</strain>
    </source>
</reference>
<evidence type="ECO:0000256" key="1">
    <source>
        <dbReference type="ARBA" id="ARBA00022679"/>
    </source>
</evidence>
<dbReference type="EMBL" id="JABVCQ010000009">
    <property type="protein sequence ID" value="MBB1125729.1"/>
    <property type="molecule type" value="Genomic_DNA"/>
</dbReference>
<proteinExistence type="predicted"/>
<organism evidence="3 4">
    <name type="scientific">Thiospirillum jenense</name>
    <dbReference type="NCBI Taxonomy" id="1653858"/>
    <lineage>
        <taxon>Bacteria</taxon>
        <taxon>Pseudomonadati</taxon>
        <taxon>Pseudomonadota</taxon>
        <taxon>Gammaproteobacteria</taxon>
        <taxon>Chromatiales</taxon>
        <taxon>Chromatiaceae</taxon>
        <taxon>Thiospirillum</taxon>
    </lineage>
</organism>
<dbReference type="InterPro" id="IPR041698">
    <property type="entry name" value="Methyltransf_25"/>
</dbReference>
<feature type="domain" description="Methyltransferase" evidence="2">
    <location>
        <begin position="45"/>
        <end position="135"/>
    </location>
</feature>
<sequence>MNRYSSDDQKWVEMNSKHTLFRTSLIQETYIKTIVNQFSQGTKLLEIACGSGITSVLLNDLGFNVHATDINRIFIQNLKEKYAGFERISFELLDVFNLDQFVDKGAFDCVIHQGFLEHFSDEDIQKILRKCSEVSKFSVIDLPNDKRKNKLQEYGDERFISVERWCQLFRTSGYEVLAINGRRFEGSLSKISDMLSDAEKAELGTSTTYLLLSKHFIPHKLHYGCGTVFLEDHLNVDLADDAKVICNHNESDNLTTFDNYYKRQFTSIDREKLGIEVDVKCDLNTIAGFETKFDEIKLIHVFEHVPKYARTNFIENLARCLSSPQATLLIAVPDNKAICKLYLESSSLEEELKYNSWIFGSQRNQYLHHFIGYSYEMLQNVLGSHFDNFQQLDNRNDYPAIWMTCNKKL</sequence>
<keyword evidence="1 3" id="KW-0808">Transferase</keyword>
<dbReference type="Proteomes" id="UP000548632">
    <property type="component" value="Unassembled WGS sequence"/>
</dbReference>
<protein>
    <submittedName>
        <fullName evidence="3">Class I SAM-dependent methyltransferase</fullName>
    </submittedName>
</protein>